<evidence type="ECO:0000256" key="10">
    <source>
        <dbReference type="ARBA" id="ARBA00049878"/>
    </source>
</evidence>
<evidence type="ECO:0000256" key="9">
    <source>
        <dbReference type="ARBA" id="ARBA00032474"/>
    </source>
</evidence>
<dbReference type="GO" id="GO:0030366">
    <property type="term" value="F:molybdopterin synthase activity"/>
    <property type="evidence" value="ECO:0007669"/>
    <property type="project" value="UniProtKB-EC"/>
</dbReference>
<evidence type="ECO:0000256" key="5">
    <source>
        <dbReference type="ARBA" id="ARBA00026066"/>
    </source>
</evidence>
<dbReference type="Gene3D" id="3.90.1170.40">
    <property type="entry name" value="Molybdopterin biosynthesis MoaE subunit"/>
    <property type="match status" value="1"/>
</dbReference>
<gene>
    <name evidence="11" type="ORF">A7E75_07560</name>
</gene>
<organism evidence="11 12">
    <name type="scientific">Syntrophotalea acetylenica</name>
    <name type="common">Pelobacter acetylenicus</name>
    <dbReference type="NCBI Taxonomy" id="29542"/>
    <lineage>
        <taxon>Bacteria</taxon>
        <taxon>Pseudomonadati</taxon>
        <taxon>Thermodesulfobacteriota</taxon>
        <taxon>Desulfuromonadia</taxon>
        <taxon>Desulfuromonadales</taxon>
        <taxon>Syntrophotaleaceae</taxon>
        <taxon>Syntrophotalea</taxon>
    </lineage>
</organism>
<comment type="catalytic activity">
    <reaction evidence="10">
        <text>2 [molybdopterin-synthase sulfur-carrier protein]-C-terminal-Gly-aminoethanethioate + cyclic pyranopterin phosphate + H2O = molybdopterin + 2 [molybdopterin-synthase sulfur-carrier protein]-C-terminal Gly-Gly + 2 H(+)</text>
        <dbReference type="Rhea" id="RHEA:26333"/>
        <dbReference type="Rhea" id="RHEA-COMP:12202"/>
        <dbReference type="Rhea" id="RHEA-COMP:19907"/>
        <dbReference type="ChEBI" id="CHEBI:15377"/>
        <dbReference type="ChEBI" id="CHEBI:15378"/>
        <dbReference type="ChEBI" id="CHEBI:58698"/>
        <dbReference type="ChEBI" id="CHEBI:59648"/>
        <dbReference type="ChEBI" id="CHEBI:90778"/>
        <dbReference type="ChEBI" id="CHEBI:232372"/>
        <dbReference type="EC" id="2.8.1.12"/>
    </reaction>
</comment>
<comment type="pathway">
    <text evidence="1">Cofactor biosynthesis; molybdopterin biosynthesis.</text>
</comment>
<dbReference type="InterPro" id="IPR036563">
    <property type="entry name" value="MoaE_sf"/>
</dbReference>
<dbReference type="KEGG" id="pace:A6070_01520"/>
<sequence>MDITKTIAQLKQEPGFRENVGMLLVHNGVVRGWSRGDGKTVTAVEVKVDKERVEALRQEYEGKPGIFRVLIEACEGRLEPGDDLLFIIVAGALREDVKPVLAELLDRVKAEAVSKSEAKVG</sequence>
<dbReference type="UniPathway" id="UPA00344"/>
<accession>A0A1L3GG11</accession>
<dbReference type="Pfam" id="PF02391">
    <property type="entry name" value="MoaE"/>
    <property type="match status" value="1"/>
</dbReference>
<dbReference type="STRING" id="29542.A6070_01520"/>
<dbReference type="AlphaFoldDB" id="A0A1L3GG11"/>
<evidence type="ECO:0000256" key="2">
    <source>
        <dbReference type="ARBA" id="ARBA00005426"/>
    </source>
</evidence>
<name>A0A1L3GG11_SYNAC</name>
<dbReference type="EMBL" id="CP015518">
    <property type="protein sequence ID" value="APG24893.1"/>
    <property type="molecule type" value="Genomic_DNA"/>
</dbReference>
<comment type="subunit">
    <text evidence="5">Heterotetramer of 2 MoaD subunits and 2 MoaE subunits. Also stable as homodimer. The enzyme changes between these two forms during catalysis.</text>
</comment>
<keyword evidence="12" id="KW-1185">Reference proteome</keyword>
<evidence type="ECO:0000256" key="4">
    <source>
        <dbReference type="ARBA" id="ARBA00013858"/>
    </source>
</evidence>
<evidence type="ECO:0000256" key="7">
    <source>
        <dbReference type="ARBA" id="ARBA00030407"/>
    </source>
</evidence>
<dbReference type="OrthoDB" id="9786032at2"/>
<dbReference type="EC" id="2.8.1.12" evidence="3"/>
<dbReference type="Proteomes" id="UP000182264">
    <property type="component" value="Chromosome"/>
</dbReference>
<evidence type="ECO:0000313" key="11">
    <source>
        <dbReference type="EMBL" id="APG24893.1"/>
    </source>
</evidence>
<dbReference type="RefSeq" id="WP_072286741.1">
    <property type="nucleotide sequence ID" value="NZ_CP015455.1"/>
</dbReference>
<evidence type="ECO:0000256" key="8">
    <source>
        <dbReference type="ARBA" id="ARBA00030781"/>
    </source>
</evidence>
<evidence type="ECO:0000313" key="12">
    <source>
        <dbReference type="Proteomes" id="UP000182264"/>
    </source>
</evidence>
<reference evidence="11 12" key="1">
    <citation type="journal article" date="2017" name="Genome Announc.">
        <title>Complete Genome Sequences of Two Acetylene-Fermenting Pelobacter acetylenicus Strains.</title>
        <authorList>
            <person name="Sutton J.M."/>
            <person name="Baesman S.M."/>
            <person name="Fierst J.L."/>
            <person name="Poret-Peterson A.T."/>
            <person name="Oremland R.S."/>
            <person name="Dunlap D.S."/>
            <person name="Akob D.M."/>
        </authorList>
    </citation>
    <scope>NUCLEOTIDE SEQUENCE [LARGE SCALE GENOMIC DNA]</scope>
    <source>
        <strain evidence="11 12">DSM 3247</strain>
    </source>
</reference>
<evidence type="ECO:0000256" key="6">
    <source>
        <dbReference type="ARBA" id="ARBA00029745"/>
    </source>
</evidence>
<evidence type="ECO:0000256" key="1">
    <source>
        <dbReference type="ARBA" id="ARBA00005046"/>
    </source>
</evidence>
<dbReference type="SUPFAM" id="SSF54690">
    <property type="entry name" value="Molybdopterin synthase subunit MoaE"/>
    <property type="match status" value="1"/>
</dbReference>
<dbReference type="InterPro" id="IPR003448">
    <property type="entry name" value="Mopterin_biosynth_MoaE"/>
</dbReference>
<dbReference type="GO" id="GO:0006777">
    <property type="term" value="P:Mo-molybdopterin cofactor biosynthetic process"/>
    <property type="evidence" value="ECO:0007669"/>
    <property type="project" value="InterPro"/>
</dbReference>
<comment type="similarity">
    <text evidence="2">Belongs to the MoaE family.</text>
</comment>
<protein>
    <recommendedName>
        <fullName evidence="4">Molybdopterin synthase catalytic subunit</fullName>
        <ecNumber evidence="3">2.8.1.12</ecNumber>
    </recommendedName>
    <alternativeName>
        <fullName evidence="8">MPT synthase subunit 2</fullName>
    </alternativeName>
    <alternativeName>
        <fullName evidence="6">Molybdenum cofactor biosynthesis protein E</fullName>
    </alternativeName>
    <alternativeName>
        <fullName evidence="7">Molybdopterin-converting factor large subunit</fullName>
    </alternativeName>
    <alternativeName>
        <fullName evidence="9">Molybdopterin-converting factor subunit 2</fullName>
    </alternativeName>
</protein>
<evidence type="ECO:0000256" key="3">
    <source>
        <dbReference type="ARBA" id="ARBA00011950"/>
    </source>
</evidence>
<proteinExistence type="inferred from homology"/>